<name>A9UPR7_MONBE</name>
<dbReference type="RefSeq" id="XP_001742232.1">
    <property type="nucleotide sequence ID" value="XM_001742180.1"/>
</dbReference>
<accession>A9UPR7</accession>
<dbReference type="STRING" id="81824.A9UPR7"/>
<organism evidence="3 4">
    <name type="scientific">Monosiga brevicollis</name>
    <name type="common">Choanoflagellate</name>
    <dbReference type="NCBI Taxonomy" id="81824"/>
    <lineage>
        <taxon>Eukaryota</taxon>
        <taxon>Choanoflagellata</taxon>
        <taxon>Craspedida</taxon>
        <taxon>Salpingoecidae</taxon>
        <taxon>Monosiga</taxon>
    </lineage>
</organism>
<dbReference type="Proteomes" id="UP000001357">
    <property type="component" value="Unassembled WGS sequence"/>
</dbReference>
<evidence type="ECO:0000313" key="3">
    <source>
        <dbReference type="EMBL" id="EDQ92470.1"/>
    </source>
</evidence>
<dbReference type="SUPFAM" id="SSF50156">
    <property type="entry name" value="PDZ domain-like"/>
    <property type="match status" value="2"/>
</dbReference>
<dbReference type="OMA" id="GIHEYQD"/>
<dbReference type="PROSITE" id="PS50106">
    <property type="entry name" value="PDZ"/>
    <property type="match status" value="2"/>
</dbReference>
<dbReference type="EMBL" id="CH991543">
    <property type="protein sequence ID" value="EDQ92470.1"/>
    <property type="molecule type" value="Genomic_DNA"/>
</dbReference>
<dbReference type="Gene3D" id="2.30.42.10">
    <property type="match status" value="2"/>
</dbReference>
<evidence type="ECO:0000259" key="2">
    <source>
        <dbReference type="PROSITE" id="PS50106"/>
    </source>
</evidence>
<protein>
    <recommendedName>
        <fullName evidence="2">PDZ domain-containing protein</fullName>
    </recommendedName>
</protein>
<dbReference type="Pfam" id="PF00595">
    <property type="entry name" value="PDZ"/>
    <property type="match status" value="2"/>
</dbReference>
<dbReference type="AlphaFoldDB" id="A9UPR7"/>
<dbReference type="PANTHER" id="PTHR12345:SF3">
    <property type="entry name" value="PDZ DOMAIN-CONTAINING PROTEIN"/>
    <property type="match status" value="1"/>
</dbReference>
<feature type="domain" description="PDZ" evidence="2">
    <location>
        <begin position="207"/>
        <end position="282"/>
    </location>
</feature>
<dbReference type="eggNOG" id="KOG0849">
    <property type="taxonomic scope" value="Eukaryota"/>
</dbReference>
<dbReference type="KEGG" id="mbr:MONBRDRAFT_17135"/>
<dbReference type="InParanoid" id="A9UPR7"/>
<reference evidence="3 4" key="1">
    <citation type="journal article" date="2008" name="Nature">
        <title>The genome of the choanoflagellate Monosiga brevicollis and the origin of metazoans.</title>
        <authorList>
            <consortium name="JGI Sequencing"/>
            <person name="King N."/>
            <person name="Westbrook M.J."/>
            <person name="Young S.L."/>
            <person name="Kuo A."/>
            <person name="Abedin M."/>
            <person name="Chapman J."/>
            <person name="Fairclough S."/>
            <person name="Hellsten U."/>
            <person name="Isogai Y."/>
            <person name="Letunic I."/>
            <person name="Marr M."/>
            <person name="Pincus D."/>
            <person name="Putnam N."/>
            <person name="Rokas A."/>
            <person name="Wright K.J."/>
            <person name="Zuzow R."/>
            <person name="Dirks W."/>
            <person name="Good M."/>
            <person name="Goodstein D."/>
            <person name="Lemons D."/>
            <person name="Li W."/>
            <person name="Lyons J.B."/>
            <person name="Morris A."/>
            <person name="Nichols S."/>
            <person name="Richter D.J."/>
            <person name="Salamov A."/>
            <person name="Bork P."/>
            <person name="Lim W.A."/>
            <person name="Manning G."/>
            <person name="Miller W.T."/>
            <person name="McGinnis W."/>
            <person name="Shapiro H."/>
            <person name="Tjian R."/>
            <person name="Grigoriev I.V."/>
            <person name="Rokhsar D."/>
        </authorList>
    </citation>
    <scope>NUCLEOTIDE SEQUENCE [LARGE SCALE GENOMIC DNA]</scope>
    <source>
        <strain evidence="4">MX1 / ATCC 50154</strain>
    </source>
</reference>
<dbReference type="SMART" id="SM00228">
    <property type="entry name" value="PDZ"/>
    <property type="match status" value="2"/>
</dbReference>
<dbReference type="CDD" id="cd06794">
    <property type="entry name" value="PDZ2_syntenin-like"/>
    <property type="match status" value="1"/>
</dbReference>
<dbReference type="CDD" id="cd06721">
    <property type="entry name" value="PDZ1_syntenin-like"/>
    <property type="match status" value="1"/>
</dbReference>
<dbReference type="FunCoup" id="A9UPR7">
    <property type="interactions" value="620"/>
</dbReference>
<evidence type="ECO:0000256" key="1">
    <source>
        <dbReference type="ARBA" id="ARBA00022737"/>
    </source>
</evidence>
<dbReference type="InterPro" id="IPR036034">
    <property type="entry name" value="PDZ_sf"/>
</dbReference>
<dbReference type="GO" id="GO:0005737">
    <property type="term" value="C:cytoplasm"/>
    <property type="evidence" value="ECO:0000318"/>
    <property type="project" value="GO_Central"/>
</dbReference>
<dbReference type="PANTHER" id="PTHR12345">
    <property type="entry name" value="SYNTENIN RELATED"/>
    <property type="match status" value="1"/>
</dbReference>
<proteinExistence type="predicted"/>
<dbReference type="InterPro" id="IPR051230">
    <property type="entry name" value="APP-Binding"/>
</dbReference>
<gene>
    <name evidence="3" type="ORF">MONBRDRAFT_17135</name>
</gene>
<dbReference type="GeneID" id="5887452"/>
<keyword evidence="4" id="KW-1185">Reference proteome</keyword>
<feature type="domain" description="PDZ" evidence="2">
    <location>
        <begin position="123"/>
        <end position="202"/>
    </location>
</feature>
<dbReference type="FunFam" id="2.30.42.10:FF:000043">
    <property type="entry name" value="Syntenin-1 isoform X1"/>
    <property type="match status" value="1"/>
</dbReference>
<sequence length="307" mass="33009">MSGFYPSLEDLEVDHLARAQNNAAQAVASISASAAAQEQAYGVKSDSSSLYSGLGLEEFLTDDFMGLDVSSQAMAAQLPQELAVACMAPAPVSTLPGQQAIASITPKNDLGMQRAEIKQGVRKVVLAKDGSGKLGLAAKSIDKGVFVSFVWRDSAASLGGIRFGDQILSIDGENVAGWTEKQVHKKLDKANPACITLILRDRPWCRTVTTVKDSTNHVGFTYKRGEINNIVKDSSAARNGLLIHHMLVEVNGQNVVGVKDEEIQKIFAASPRSVTVTILPTFVYKHLIQKVGSSLIKKYMDHSVPEL</sequence>
<evidence type="ECO:0000313" key="4">
    <source>
        <dbReference type="Proteomes" id="UP000001357"/>
    </source>
</evidence>
<dbReference type="GO" id="GO:0005886">
    <property type="term" value="C:plasma membrane"/>
    <property type="evidence" value="ECO:0000318"/>
    <property type="project" value="GO_Central"/>
</dbReference>
<keyword evidence="1" id="KW-0677">Repeat</keyword>
<dbReference type="InterPro" id="IPR001478">
    <property type="entry name" value="PDZ"/>
</dbReference>